<organism evidence="2 3">
    <name type="scientific">Microbacterium galbinum</name>
    <dbReference type="NCBI Taxonomy" id="2851646"/>
    <lineage>
        <taxon>Bacteria</taxon>
        <taxon>Bacillati</taxon>
        <taxon>Actinomycetota</taxon>
        <taxon>Actinomycetes</taxon>
        <taxon>Micrococcales</taxon>
        <taxon>Microbacteriaceae</taxon>
        <taxon>Microbacterium</taxon>
    </lineage>
</organism>
<feature type="transmembrane region" description="Helical" evidence="1">
    <location>
        <begin position="36"/>
        <end position="54"/>
    </location>
</feature>
<evidence type="ECO:0000313" key="2">
    <source>
        <dbReference type="EMBL" id="UPL13955.1"/>
    </source>
</evidence>
<keyword evidence="3" id="KW-1185">Reference proteome</keyword>
<keyword evidence="1" id="KW-1133">Transmembrane helix</keyword>
<reference evidence="2 3" key="1">
    <citation type="submission" date="2021-06" db="EMBL/GenBank/DDBJ databases">
        <title>Genome-based taxonomic framework of Microbacterium strains isolated from marine environment, the description of four new species and reclassification of four preexisting species.</title>
        <authorList>
            <person name="Lee S.D."/>
            <person name="Kim S.-M."/>
            <person name="Byeon Y.-S."/>
            <person name="Yang H.L."/>
            <person name="Kim I.S."/>
        </authorList>
    </citation>
    <scope>NUCLEOTIDE SEQUENCE [LARGE SCALE GENOMIC DNA]</scope>
    <source>
        <strain evidence="2 3">SSW1-36</strain>
    </source>
</reference>
<evidence type="ECO:0000256" key="1">
    <source>
        <dbReference type="SAM" id="Phobius"/>
    </source>
</evidence>
<evidence type="ECO:0008006" key="4">
    <source>
        <dbReference type="Google" id="ProtNLM"/>
    </source>
</evidence>
<feature type="transmembrane region" description="Helical" evidence="1">
    <location>
        <begin position="6"/>
        <end position="24"/>
    </location>
</feature>
<proteinExistence type="predicted"/>
<dbReference type="RefSeq" id="WP_247957116.1">
    <property type="nucleotide sequence ID" value="NZ_CP078077.1"/>
</dbReference>
<keyword evidence="1" id="KW-0812">Transmembrane</keyword>
<evidence type="ECO:0000313" key="3">
    <source>
        <dbReference type="Proteomes" id="UP000831963"/>
    </source>
</evidence>
<gene>
    <name evidence="2" type="ORF">KV396_05455</name>
</gene>
<dbReference type="Proteomes" id="UP000831963">
    <property type="component" value="Chromosome"/>
</dbReference>
<protein>
    <recommendedName>
        <fullName evidence="4">Transmembrane protein</fullName>
    </recommendedName>
</protein>
<name>A0ABY4IQP3_9MICO</name>
<accession>A0ABY4IQP3</accession>
<keyword evidence="1" id="KW-0472">Membrane</keyword>
<feature type="transmembrane region" description="Helical" evidence="1">
    <location>
        <begin position="66"/>
        <end position="85"/>
    </location>
</feature>
<sequence>MTVATILHAAPSTMWAFVLGALVVSHRDDRRARRRLTATILASIWLTFCAASLWQNPAIEPLWLQYLLLIALPAVAGASVAWIVGRVRASRSTAPREDRSVSEEAR</sequence>
<dbReference type="EMBL" id="CP078077">
    <property type="protein sequence ID" value="UPL13955.1"/>
    <property type="molecule type" value="Genomic_DNA"/>
</dbReference>